<protein>
    <submittedName>
        <fullName evidence="2">Uncharacterized protein</fullName>
    </submittedName>
</protein>
<organism evidence="2 3">
    <name type="scientific">Tanacetum coccineum</name>
    <dbReference type="NCBI Taxonomy" id="301880"/>
    <lineage>
        <taxon>Eukaryota</taxon>
        <taxon>Viridiplantae</taxon>
        <taxon>Streptophyta</taxon>
        <taxon>Embryophyta</taxon>
        <taxon>Tracheophyta</taxon>
        <taxon>Spermatophyta</taxon>
        <taxon>Magnoliopsida</taxon>
        <taxon>eudicotyledons</taxon>
        <taxon>Gunneridae</taxon>
        <taxon>Pentapetalae</taxon>
        <taxon>asterids</taxon>
        <taxon>campanulids</taxon>
        <taxon>Asterales</taxon>
        <taxon>Asteraceae</taxon>
        <taxon>Asteroideae</taxon>
        <taxon>Anthemideae</taxon>
        <taxon>Anthemidinae</taxon>
        <taxon>Tanacetum</taxon>
    </lineage>
</organism>
<feature type="region of interest" description="Disordered" evidence="1">
    <location>
        <begin position="1"/>
        <end position="62"/>
    </location>
</feature>
<comment type="caution">
    <text evidence="2">The sequence shown here is derived from an EMBL/GenBank/DDBJ whole genome shotgun (WGS) entry which is preliminary data.</text>
</comment>
<sequence length="245" mass="27735">GTKCDPKDSVGNKKYIDTGLPSTVIDEDAAKTTLFPEGPRRDKDLERLKPPTDMKPQTNHVADLSGTGARYQVDETQSTRLRYQTLTENKGKTSSEMEPDDMEEDTQADEEEHYPDLKKYDNILPLIERQLVKYLRKASIKGYYEENVYHRDQTNKVINAAMNSFDKNKIARGDLLNALNGVTETLKAIQDAVKEDLVLNKKVLEATEAYTKSSTNLTKLLTLIKKFDFQRLKSSVESLQATALI</sequence>
<reference evidence="2" key="1">
    <citation type="journal article" date="2022" name="Int. J. Mol. Sci.">
        <title>Draft Genome of Tanacetum Coccineum: Genomic Comparison of Closely Related Tanacetum-Family Plants.</title>
        <authorList>
            <person name="Yamashiro T."/>
            <person name="Shiraishi A."/>
            <person name="Nakayama K."/>
            <person name="Satake H."/>
        </authorList>
    </citation>
    <scope>NUCLEOTIDE SEQUENCE</scope>
</reference>
<keyword evidence="3" id="KW-1185">Reference proteome</keyword>
<evidence type="ECO:0000313" key="2">
    <source>
        <dbReference type="EMBL" id="GJT01482.1"/>
    </source>
</evidence>
<feature type="compositionally biased region" description="Basic and acidic residues" evidence="1">
    <location>
        <begin position="1"/>
        <end position="16"/>
    </location>
</feature>
<name>A0ABQ5AIZ5_9ASTR</name>
<dbReference type="Proteomes" id="UP001151760">
    <property type="component" value="Unassembled WGS sequence"/>
</dbReference>
<evidence type="ECO:0000256" key="1">
    <source>
        <dbReference type="SAM" id="MobiDB-lite"/>
    </source>
</evidence>
<gene>
    <name evidence="2" type="ORF">Tco_0822651</name>
</gene>
<feature type="compositionally biased region" description="Acidic residues" evidence="1">
    <location>
        <begin position="97"/>
        <end position="113"/>
    </location>
</feature>
<feature type="compositionally biased region" description="Basic and acidic residues" evidence="1">
    <location>
        <begin position="38"/>
        <end position="52"/>
    </location>
</feature>
<evidence type="ECO:0000313" key="3">
    <source>
        <dbReference type="Proteomes" id="UP001151760"/>
    </source>
</evidence>
<reference evidence="2" key="2">
    <citation type="submission" date="2022-01" db="EMBL/GenBank/DDBJ databases">
        <authorList>
            <person name="Yamashiro T."/>
            <person name="Shiraishi A."/>
            <person name="Satake H."/>
            <person name="Nakayama K."/>
        </authorList>
    </citation>
    <scope>NUCLEOTIDE SEQUENCE</scope>
</reference>
<feature type="region of interest" description="Disordered" evidence="1">
    <location>
        <begin position="86"/>
        <end position="114"/>
    </location>
</feature>
<dbReference type="EMBL" id="BQNB010012274">
    <property type="protein sequence ID" value="GJT01482.1"/>
    <property type="molecule type" value="Genomic_DNA"/>
</dbReference>
<feature type="non-terminal residue" evidence="2">
    <location>
        <position position="1"/>
    </location>
</feature>
<accession>A0ABQ5AIZ5</accession>
<proteinExistence type="predicted"/>